<accession>A0A9I9EM37</accession>
<evidence type="ECO:0000256" key="1">
    <source>
        <dbReference type="SAM" id="MobiDB-lite"/>
    </source>
</evidence>
<feature type="domain" description="Putative plant transposon protein" evidence="2">
    <location>
        <begin position="249"/>
        <end position="423"/>
    </location>
</feature>
<protein>
    <recommendedName>
        <fullName evidence="2">Putative plant transposon protein domain-containing protein</fullName>
    </recommendedName>
</protein>
<dbReference type="Pfam" id="PF20167">
    <property type="entry name" value="Transposase_32"/>
    <property type="match status" value="1"/>
</dbReference>
<organism evidence="3">
    <name type="scientific">Cucumis melo</name>
    <name type="common">Muskmelon</name>
    <dbReference type="NCBI Taxonomy" id="3656"/>
    <lineage>
        <taxon>Eukaryota</taxon>
        <taxon>Viridiplantae</taxon>
        <taxon>Streptophyta</taxon>
        <taxon>Embryophyta</taxon>
        <taxon>Tracheophyta</taxon>
        <taxon>Spermatophyta</taxon>
        <taxon>Magnoliopsida</taxon>
        <taxon>eudicotyledons</taxon>
        <taxon>Gunneridae</taxon>
        <taxon>Pentapetalae</taxon>
        <taxon>rosids</taxon>
        <taxon>fabids</taxon>
        <taxon>Cucurbitales</taxon>
        <taxon>Cucurbitaceae</taxon>
        <taxon>Benincaseae</taxon>
        <taxon>Cucumis</taxon>
    </lineage>
</organism>
<dbReference type="Gramene" id="MELO3C035613.2.1">
    <property type="protein sequence ID" value="MELO3C035613.2.1"/>
    <property type="gene ID" value="MELO3C035613.2"/>
</dbReference>
<feature type="compositionally biased region" description="Polar residues" evidence="1">
    <location>
        <begin position="39"/>
        <end position="50"/>
    </location>
</feature>
<proteinExistence type="predicted"/>
<evidence type="ECO:0000259" key="2">
    <source>
        <dbReference type="Pfam" id="PF20167"/>
    </source>
</evidence>
<dbReference type="InterPro" id="IPR046796">
    <property type="entry name" value="Transposase_32_dom"/>
</dbReference>
<evidence type="ECO:0000313" key="3">
    <source>
        <dbReference type="EnsemblPlants" id="MELO3C035613.2.1"/>
    </source>
</evidence>
<reference evidence="3" key="1">
    <citation type="submission" date="2023-03" db="UniProtKB">
        <authorList>
            <consortium name="EnsemblPlants"/>
        </authorList>
    </citation>
    <scope>IDENTIFICATION</scope>
</reference>
<feature type="region of interest" description="Disordered" evidence="1">
    <location>
        <begin position="1"/>
        <end position="108"/>
    </location>
</feature>
<feature type="compositionally biased region" description="Acidic residues" evidence="1">
    <location>
        <begin position="62"/>
        <end position="71"/>
    </location>
</feature>
<dbReference type="EnsemblPlants" id="MELO3C035613.2.1">
    <property type="protein sequence ID" value="MELO3C035613.2.1"/>
    <property type="gene ID" value="MELO3C035613.2"/>
</dbReference>
<feature type="region of interest" description="Disordered" evidence="1">
    <location>
        <begin position="167"/>
        <end position="191"/>
    </location>
</feature>
<name>A0A9I9EM37_CUCME</name>
<dbReference type="AlphaFoldDB" id="A0A9I9EM37"/>
<sequence length="590" mass="65095">MRGRRFKNTPPRRPYRLPSEKSQAEVSSRLSESMPETVDSPNPTSSSSHAPNIPETIVSDMDSNDLDDESSSTEGVFVPTPGIHHTSNIQPGPSIHSPFIRSPISEPLPSKPNTAHAIVPGEVSIEPLVRTDVYNDEDELNPPNPKVHSEEFSDVADNNLTASPASYAIPVESQPAKKKSQQNRRNITAGRKKIPPKISSVLIDGISFHHEENVQRWKFMVQRRLADGVNVSVKHQSCISIMNLIEMAGLSKTISNVGPFYPQLIKKFIVNLPDEFNDPSSSDYQTVHIRGFKFIISTAVINGFLGNFVALDCSLSSPSKEVLAFVLSGGTLSSWLVNGILVVALSVKYAILHKISIANWFPSSYASSVSAALGTFLYRICNDDKVDTGAFIHNKLLRHVGLFGVKIPIALPRFFSSMLLHLNVVVITASDALGPNPKTLSLSYRLFQGSHVPDIDRDVHPSRGSGIFDSSDWDESADGFFVDRELASRIVNSLTVESRALSNSINLLSEWQLEVDFLIRHLKTFTPSTRGVAAGCRLDDVVAVGLLKNWLQKLQERKGSITTRNRTFPDVKKDVGIKDLGNKRFSQRIK</sequence>